<accession>A0A7W9D4W9</accession>
<proteinExistence type="predicted"/>
<name>A0A7W9D4W9_9HYPH</name>
<keyword evidence="1" id="KW-0732">Signal</keyword>
<gene>
    <name evidence="2" type="ORF">GGD50_006578</name>
</gene>
<protein>
    <submittedName>
        <fullName evidence="2">Uncharacterized protein</fullName>
    </submittedName>
</protein>
<feature type="signal peptide" evidence="1">
    <location>
        <begin position="1"/>
        <end position="23"/>
    </location>
</feature>
<evidence type="ECO:0000256" key="1">
    <source>
        <dbReference type="SAM" id="SignalP"/>
    </source>
</evidence>
<dbReference type="EMBL" id="JACHBI010000029">
    <property type="protein sequence ID" value="MBB5577922.1"/>
    <property type="molecule type" value="Genomic_DNA"/>
</dbReference>
<dbReference type="Proteomes" id="UP000549882">
    <property type="component" value="Unassembled WGS sequence"/>
</dbReference>
<sequence length="197" mass="21703">MATLSRLVASCFIAIAIASTASAKAPEELPAILQKRIAAWLGTHVRDKHHDGQYMRQNCTDADPKQFPEWQGLPVQACTHTDTQFPTKYVTTTAYLLFPSADQLGSWIVNGCVDAGRIDLTTCTGRLASRMWTASNGQFPVAGYVVEPAQEKTWEYPDDPYCFLFPHGVGVTTESYPETTHAIGNACGPQRRPSRRP</sequence>
<feature type="chain" id="PRO_5030792018" evidence="1">
    <location>
        <begin position="24"/>
        <end position="197"/>
    </location>
</feature>
<evidence type="ECO:0000313" key="3">
    <source>
        <dbReference type="Proteomes" id="UP000549882"/>
    </source>
</evidence>
<evidence type="ECO:0000313" key="2">
    <source>
        <dbReference type="EMBL" id="MBB5577922.1"/>
    </source>
</evidence>
<reference evidence="2 3" key="1">
    <citation type="submission" date="2020-08" db="EMBL/GenBank/DDBJ databases">
        <title>Genomic Encyclopedia of Type Strains, Phase IV (KMG-V): Genome sequencing to study the core and pangenomes of soil and plant-associated prokaryotes.</title>
        <authorList>
            <person name="Whitman W."/>
        </authorList>
    </citation>
    <scope>NUCLEOTIDE SEQUENCE [LARGE SCALE GENOMIC DNA]</scope>
    <source>
        <strain evidence="2 3">SEMIA 4064</strain>
    </source>
</reference>
<organism evidence="2 3">
    <name type="scientific">Rhizobium paranaense</name>
    <dbReference type="NCBI Taxonomy" id="1650438"/>
    <lineage>
        <taxon>Bacteria</taxon>
        <taxon>Pseudomonadati</taxon>
        <taxon>Pseudomonadota</taxon>
        <taxon>Alphaproteobacteria</taxon>
        <taxon>Hyphomicrobiales</taxon>
        <taxon>Rhizobiaceae</taxon>
        <taxon>Rhizobium/Agrobacterium group</taxon>
        <taxon>Rhizobium</taxon>
    </lineage>
</organism>
<comment type="caution">
    <text evidence="2">The sequence shown here is derived from an EMBL/GenBank/DDBJ whole genome shotgun (WGS) entry which is preliminary data.</text>
</comment>
<keyword evidence="3" id="KW-1185">Reference proteome</keyword>
<dbReference type="AlphaFoldDB" id="A0A7W9D4W9"/>
<dbReference type="RefSeq" id="WP_183941185.1">
    <property type="nucleotide sequence ID" value="NZ_JACHBI010000029.1"/>
</dbReference>